<evidence type="ECO:0000256" key="1">
    <source>
        <dbReference type="PROSITE-ProRule" id="PRU00221"/>
    </source>
</evidence>
<feature type="repeat" description="WD" evidence="1">
    <location>
        <begin position="55"/>
        <end position="96"/>
    </location>
</feature>
<evidence type="ECO:0008006" key="4">
    <source>
        <dbReference type="Google" id="ProtNLM"/>
    </source>
</evidence>
<protein>
    <recommendedName>
        <fullName evidence="4">Anaphase-promoting complex subunit 4 WD40 domain-containing protein</fullName>
    </recommendedName>
</protein>
<keyword evidence="1" id="KW-0853">WD repeat</keyword>
<dbReference type="AlphaFoldDB" id="A0AAP5ICE4"/>
<evidence type="ECO:0000313" key="2">
    <source>
        <dbReference type="EMBL" id="MDR9896445.1"/>
    </source>
</evidence>
<organism evidence="2 3">
    <name type="scientific">Aetokthonos hydrillicola Thurmond2011</name>
    <dbReference type="NCBI Taxonomy" id="2712845"/>
    <lineage>
        <taxon>Bacteria</taxon>
        <taxon>Bacillati</taxon>
        <taxon>Cyanobacteriota</taxon>
        <taxon>Cyanophyceae</taxon>
        <taxon>Nostocales</taxon>
        <taxon>Hapalosiphonaceae</taxon>
        <taxon>Aetokthonos</taxon>
    </lineage>
</organism>
<dbReference type="PROSITE" id="PS50294">
    <property type="entry name" value="WD_REPEATS_REGION"/>
    <property type="match status" value="2"/>
</dbReference>
<keyword evidence="3" id="KW-1185">Reference proteome</keyword>
<dbReference type="SUPFAM" id="SSF50978">
    <property type="entry name" value="WD40 repeat-like"/>
    <property type="match status" value="1"/>
</dbReference>
<dbReference type="Proteomes" id="UP000667802">
    <property type="component" value="Unassembled WGS sequence"/>
</dbReference>
<dbReference type="Gene3D" id="2.130.10.10">
    <property type="entry name" value="YVTN repeat-like/Quinoprotein amine dehydrogenase"/>
    <property type="match status" value="2"/>
</dbReference>
<evidence type="ECO:0000313" key="3">
    <source>
        <dbReference type="Proteomes" id="UP000667802"/>
    </source>
</evidence>
<dbReference type="Pfam" id="PF00400">
    <property type="entry name" value="WD40"/>
    <property type="match status" value="3"/>
</dbReference>
<sequence>MGSGKQLAVLKGHNGEVTSVVFSPDGKLLATDGRGGYYYTTARIWDTSGKQLAVLKADQDVDWSVVFSPDGKLLATGGNDGTARIWDTSGKQLAALKGEQGTVNSVVFSPNSKLLATGGEDGTARLWQVGGLDEILAVSCDWVGNYVKRNPNVTDHTLCDDAGTRK</sequence>
<accession>A0AAP5ICE4</accession>
<feature type="repeat" description="WD" evidence="1">
    <location>
        <begin position="10"/>
        <end position="31"/>
    </location>
</feature>
<name>A0AAP5ICE4_9CYAN</name>
<comment type="caution">
    <text evidence="2">The sequence shown here is derived from an EMBL/GenBank/DDBJ whole genome shotgun (WGS) entry which is preliminary data.</text>
</comment>
<dbReference type="PANTHER" id="PTHR19879">
    <property type="entry name" value="TRANSCRIPTION INITIATION FACTOR TFIID"/>
    <property type="match status" value="1"/>
</dbReference>
<dbReference type="RefSeq" id="WP_208340360.1">
    <property type="nucleotide sequence ID" value="NZ_CAWQFN010000651.1"/>
</dbReference>
<dbReference type="InterPro" id="IPR015943">
    <property type="entry name" value="WD40/YVTN_repeat-like_dom_sf"/>
</dbReference>
<dbReference type="InterPro" id="IPR001680">
    <property type="entry name" value="WD40_rpt"/>
</dbReference>
<proteinExistence type="predicted"/>
<feature type="repeat" description="WD" evidence="1">
    <location>
        <begin position="96"/>
        <end position="129"/>
    </location>
</feature>
<dbReference type="EMBL" id="JAALHA020000008">
    <property type="protein sequence ID" value="MDR9896445.1"/>
    <property type="molecule type" value="Genomic_DNA"/>
</dbReference>
<gene>
    <name evidence="2" type="ORF">G7B40_018035</name>
</gene>
<dbReference type="PANTHER" id="PTHR19879:SF9">
    <property type="entry name" value="TRANSCRIPTION INITIATION FACTOR TFIID SUBUNIT 5"/>
    <property type="match status" value="1"/>
</dbReference>
<dbReference type="PROSITE" id="PS50082">
    <property type="entry name" value="WD_REPEATS_2"/>
    <property type="match status" value="3"/>
</dbReference>
<dbReference type="InterPro" id="IPR036322">
    <property type="entry name" value="WD40_repeat_dom_sf"/>
</dbReference>
<dbReference type="SMART" id="SM00320">
    <property type="entry name" value="WD40"/>
    <property type="match status" value="3"/>
</dbReference>
<reference evidence="3" key="1">
    <citation type="journal article" date="2021" name="Science">
        <title>Hunting the eagle killer: A cyanobacterial neurotoxin causes vacuolar myelinopathy.</title>
        <authorList>
            <person name="Breinlinger S."/>
            <person name="Phillips T.J."/>
            <person name="Haram B.N."/>
            <person name="Mares J."/>
            <person name="Martinez Yerena J.A."/>
            <person name="Hrouzek P."/>
            <person name="Sobotka R."/>
            <person name="Henderson W.M."/>
            <person name="Schmieder P."/>
            <person name="Williams S.M."/>
            <person name="Lauderdale J.D."/>
            <person name="Wilde H.D."/>
            <person name="Gerrin W."/>
            <person name="Kust A."/>
            <person name="Washington J.W."/>
            <person name="Wagner C."/>
            <person name="Geier B."/>
            <person name="Liebeke M."/>
            <person name="Enke H."/>
            <person name="Niedermeyer T.H.J."/>
            <person name="Wilde S.B."/>
        </authorList>
    </citation>
    <scope>NUCLEOTIDE SEQUENCE [LARGE SCALE GENOMIC DNA]</scope>
    <source>
        <strain evidence="3">Thurmond2011</strain>
    </source>
</reference>